<evidence type="ECO:0000256" key="2">
    <source>
        <dbReference type="ARBA" id="ARBA00009348"/>
    </source>
</evidence>
<dbReference type="PANTHER" id="PTHR10628:SF30">
    <property type="entry name" value="EXO-ALPHA-SIALIDASE"/>
    <property type="match status" value="1"/>
</dbReference>
<sequence>MAPKQLAPSPPTESLVFTNADRSYPYNVYHQVGIARAANGHLLAYAEGRIDTGDSTMRIDLVCRRSTDGGRTWNTAISRLYGYGTIHYDGADRPLRYFNGNLLVDNRTGHIFAFAERKIGDQAYSEANQFRANRLVYKKSTDHGVTWGAENEIPEAVFAGLPGDRHVTSPGHGIQTSTGRLIMPVSNQFLHYSPDYTVSFLYSDDSGTTWQMSEYVRTPLPYSGLGEVRVAETGIPNQLRALGRGRNGNSDPSHPGDYFKVTSLSEDNGRTWSPAALVTELPEWIDGVDGGMARFTNQAGGLLVASTSDVPPGWTGNRGNLNAYYSRDGGASWAKGPRFITGPSSNSDLVQVDGTTIGCVYEKGKYADRSVYQSPDVVFARFDEAWLTTPEPLRSLRPASVWKLDELSGTVARDSGSSARHGTVVGGTWVSAGRNGGALRLNGTSAYVDLHDVLDPGSGGYTVCLWFRRSSVATLTSPQVLASKGNRASQREGWSIMLTPPGNQLLVRVNAGTNEQRASRQMTTPLSDTNWHHVALVVDRQAGVLRGYLDGTDAYWNNGGSGPTDNLIDGFGGIDNTDPLYIGAVVDQSASHDFFAGTIDDVQIFTAALNTREIAAIASS</sequence>
<reference evidence="6" key="1">
    <citation type="journal article" date="2019" name="Int. J. Syst. Evol. Microbiol.">
        <title>The Global Catalogue of Microorganisms (GCM) 10K type strain sequencing project: providing services to taxonomists for standard genome sequencing and annotation.</title>
        <authorList>
            <consortium name="The Broad Institute Genomics Platform"/>
            <consortium name="The Broad Institute Genome Sequencing Center for Infectious Disease"/>
            <person name="Wu L."/>
            <person name="Ma J."/>
        </authorList>
    </citation>
    <scope>NUCLEOTIDE SEQUENCE [LARGE SCALE GENOMIC DNA]</scope>
    <source>
        <strain evidence="6">CGMCC 4.7241</strain>
    </source>
</reference>
<evidence type="ECO:0000313" key="6">
    <source>
        <dbReference type="Proteomes" id="UP001595699"/>
    </source>
</evidence>
<dbReference type="InterPro" id="IPR013320">
    <property type="entry name" value="ConA-like_dom_sf"/>
</dbReference>
<dbReference type="Gene3D" id="2.60.120.200">
    <property type="match status" value="1"/>
</dbReference>
<dbReference type="Proteomes" id="UP001595699">
    <property type="component" value="Unassembled WGS sequence"/>
</dbReference>
<comment type="catalytic activity">
    <reaction evidence="1">
        <text>Hydrolysis of alpha-(2-&gt;3)-, alpha-(2-&gt;6)-, alpha-(2-&gt;8)- glycosidic linkages of terminal sialic acid residues in oligosaccharides, glycoproteins, glycolipids, colominic acid and synthetic substrates.</text>
        <dbReference type="EC" id="3.2.1.18"/>
    </reaction>
</comment>
<dbReference type="PANTHER" id="PTHR10628">
    <property type="entry name" value="SIALIDASE"/>
    <property type="match status" value="1"/>
</dbReference>
<dbReference type="SUPFAM" id="SSF50939">
    <property type="entry name" value="Sialidases"/>
    <property type="match status" value="1"/>
</dbReference>
<dbReference type="Pfam" id="PF13385">
    <property type="entry name" value="Laminin_G_3"/>
    <property type="match status" value="1"/>
</dbReference>
<dbReference type="InterPro" id="IPR026856">
    <property type="entry name" value="Sialidase_fam"/>
</dbReference>
<comment type="similarity">
    <text evidence="2">Belongs to the glycosyl hydrolase 33 family.</text>
</comment>
<dbReference type="RefSeq" id="WP_205117377.1">
    <property type="nucleotide sequence ID" value="NZ_JAFBCM010000001.1"/>
</dbReference>
<gene>
    <name evidence="5" type="ORF">ACFOUW_09950</name>
</gene>
<dbReference type="InterPro" id="IPR036278">
    <property type="entry name" value="Sialidase_sf"/>
</dbReference>
<proteinExistence type="inferred from homology"/>
<dbReference type="SUPFAM" id="SSF49899">
    <property type="entry name" value="Concanavalin A-like lectins/glucanases"/>
    <property type="match status" value="1"/>
</dbReference>
<evidence type="ECO:0000256" key="1">
    <source>
        <dbReference type="ARBA" id="ARBA00000427"/>
    </source>
</evidence>
<comment type="caution">
    <text evidence="5">The sequence shown here is derived from an EMBL/GenBank/DDBJ whole genome shotgun (WGS) entry which is preliminary data.</text>
</comment>
<name>A0ABV7Y8S3_9ACTN</name>
<evidence type="ECO:0000313" key="5">
    <source>
        <dbReference type="EMBL" id="MFC3761163.1"/>
    </source>
</evidence>
<accession>A0ABV7Y8S3</accession>
<dbReference type="EMBL" id="JBHRZH010000006">
    <property type="protein sequence ID" value="MFC3761163.1"/>
    <property type="molecule type" value="Genomic_DNA"/>
</dbReference>
<evidence type="ECO:0000259" key="4">
    <source>
        <dbReference type="Pfam" id="PF13088"/>
    </source>
</evidence>
<dbReference type="Pfam" id="PF13088">
    <property type="entry name" value="BNR_2"/>
    <property type="match status" value="1"/>
</dbReference>
<dbReference type="EC" id="3.2.1.18" evidence="3"/>
<dbReference type="CDD" id="cd15482">
    <property type="entry name" value="Sialidase_non-viral"/>
    <property type="match status" value="1"/>
</dbReference>
<organism evidence="5 6">
    <name type="scientific">Tenggerimyces flavus</name>
    <dbReference type="NCBI Taxonomy" id="1708749"/>
    <lineage>
        <taxon>Bacteria</taxon>
        <taxon>Bacillati</taxon>
        <taxon>Actinomycetota</taxon>
        <taxon>Actinomycetes</taxon>
        <taxon>Propionibacteriales</taxon>
        <taxon>Nocardioidaceae</taxon>
        <taxon>Tenggerimyces</taxon>
    </lineage>
</organism>
<keyword evidence="6" id="KW-1185">Reference proteome</keyword>
<evidence type="ECO:0000256" key="3">
    <source>
        <dbReference type="ARBA" id="ARBA00012733"/>
    </source>
</evidence>
<feature type="domain" description="Sialidase" evidence="4">
    <location>
        <begin position="40"/>
        <end position="356"/>
    </location>
</feature>
<dbReference type="InterPro" id="IPR011040">
    <property type="entry name" value="Sialidase"/>
</dbReference>
<protein>
    <recommendedName>
        <fullName evidence="3">exo-alpha-sialidase</fullName>
        <ecNumber evidence="3">3.2.1.18</ecNumber>
    </recommendedName>
</protein>
<dbReference type="Gene3D" id="2.120.10.10">
    <property type="match status" value="1"/>
</dbReference>